<dbReference type="EMBL" id="BARU01015144">
    <property type="protein sequence ID" value="GAH40702.1"/>
    <property type="molecule type" value="Genomic_DNA"/>
</dbReference>
<dbReference type="GO" id="GO:0006508">
    <property type="term" value="P:proteolysis"/>
    <property type="evidence" value="ECO:0007669"/>
    <property type="project" value="InterPro"/>
</dbReference>
<evidence type="ECO:0000313" key="3">
    <source>
        <dbReference type="EMBL" id="GAH40702.1"/>
    </source>
</evidence>
<evidence type="ECO:0000259" key="2">
    <source>
        <dbReference type="Pfam" id="PF19289"/>
    </source>
</evidence>
<protein>
    <recommendedName>
        <fullName evidence="2">Metalloprotease TldD/E C-terminal domain-containing protein</fullName>
    </recommendedName>
</protein>
<proteinExistence type="inferred from homology"/>
<feature type="non-terminal residue" evidence="3">
    <location>
        <position position="99"/>
    </location>
</feature>
<accession>X1F6Z8</accession>
<name>X1F6Z8_9ZZZZ</name>
<dbReference type="AlphaFoldDB" id="X1F6Z8"/>
<comment type="caution">
    <text evidence="3">The sequence shown here is derived from an EMBL/GenBank/DDBJ whole genome shotgun (WGS) entry which is preliminary data.</text>
</comment>
<reference evidence="3" key="1">
    <citation type="journal article" date="2014" name="Front. Microbiol.">
        <title>High frequency of phylogenetically diverse reductive dehalogenase-homologous genes in deep subseafloor sedimentary metagenomes.</title>
        <authorList>
            <person name="Kawai M."/>
            <person name="Futagami T."/>
            <person name="Toyoda A."/>
            <person name="Takaki Y."/>
            <person name="Nishi S."/>
            <person name="Hori S."/>
            <person name="Arai W."/>
            <person name="Tsubouchi T."/>
            <person name="Morono Y."/>
            <person name="Uchiyama I."/>
            <person name="Ito T."/>
            <person name="Fujiyama A."/>
            <person name="Inagaki F."/>
            <person name="Takami H."/>
        </authorList>
    </citation>
    <scope>NUCLEOTIDE SEQUENCE</scope>
    <source>
        <strain evidence="3">Expedition CK06-06</strain>
    </source>
</reference>
<organism evidence="3">
    <name type="scientific">marine sediment metagenome</name>
    <dbReference type="NCBI Taxonomy" id="412755"/>
    <lineage>
        <taxon>unclassified sequences</taxon>
        <taxon>metagenomes</taxon>
        <taxon>ecological metagenomes</taxon>
    </lineage>
</organism>
<comment type="similarity">
    <text evidence="1">Belongs to the peptidase U62 family.</text>
</comment>
<dbReference type="InterPro" id="IPR051463">
    <property type="entry name" value="Peptidase_U62_metallo"/>
</dbReference>
<dbReference type="GO" id="GO:0005829">
    <property type="term" value="C:cytosol"/>
    <property type="evidence" value="ECO:0007669"/>
    <property type="project" value="TreeGrafter"/>
</dbReference>
<evidence type="ECO:0000256" key="1">
    <source>
        <dbReference type="ARBA" id="ARBA00005836"/>
    </source>
</evidence>
<dbReference type="InterPro" id="IPR045569">
    <property type="entry name" value="Metalloprtase-TldD/E_C"/>
</dbReference>
<sequence length="99" mass="10617">MGNIYIEPDTNTFDDLLATMGNGLYILDAKGGQTSGENFTFGAQYGYIVKNSKLGKMVRDINMSGNLYKTLQNIAVIGSDLVLSKIGGCGKGQLNIRSC</sequence>
<dbReference type="GO" id="GO:0008237">
    <property type="term" value="F:metallopeptidase activity"/>
    <property type="evidence" value="ECO:0007669"/>
    <property type="project" value="InterPro"/>
</dbReference>
<dbReference type="InterPro" id="IPR036059">
    <property type="entry name" value="TldD/PmbA_sf"/>
</dbReference>
<dbReference type="PANTHER" id="PTHR30624">
    <property type="entry name" value="UNCHARACTERIZED PROTEIN TLDD AND PMBA"/>
    <property type="match status" value="1"/>
</dbReference>
<dbReference type="PANTHER" id="PTHR30624:SF0">
    <property type="entry name" value="METALLOPROTEASE SLR0863"/>
    <property type="match status" value="1"/>
</dbReference>
<dbReference type="SUPFAM" id="SSF111283">
    <property type="entry name" value="Putative modulator of DNA gyrase, PmbA/TldD"/>
    <property type="match status" value="1"/>
</dbReference>
<dbReference type="Pfam" id="PF19289">
    <property type="entry name" value="PmbA_TldD_3rd"/>
    <property type="match status" value="1"/>
</dbReference>
<feature type="domain" description="Metalloprotease TldD/E C-terminal" evidence="2">
    <location>
        <begin position="1"/>
        <end position="90"/>
    </location>
</feature>
<gene>
    <name evidence="3" type="ORF">S03H2_26251</name>
</gene>